<dbReference type="Proteomes" id="UP000312594">
    <property type="component" value="Unassembled WGS sequence"/>
</dbReference>
<evidence type="ECO:0008006" key="3">
    <source>
        <dbReference type="Google" id="ProtNLM"/>
    </source>
</evidence>
<dbReference type="InterPro" id="IPR020109">
    <property type="entry name" value="Holin_r1t"/>
</dbReference>
<gene>
    <name evidence="1" type="ORF">FIC87_11395</name>
</gene>
<sequence length="78" mass="7527">MKDDIKKWAKAAAVRALKTAAQTAVAMIPVGAAVQEVGWLGVAGVAAGAAVVSLLTSVAGIPEAGDGASVAKIAAGKE</sequence>
<dbReference type="AlphaFoldDB" id="A0A5C5BS70"/>
<dbReference type="EMBL" id="VEVP01000029">
    <property type="protein sequence ID" value="TNU89392.1"/>
    <property type="molecule type" value="Genomic_DNA"/>
</dbReference>
<dbReference type="Pfam" id="PF16945">
    <property type="entry name" value="Phage_r1t_holin"/>
    <property type="match status" value="1"/>
</dbReference>
<evidence type="ECO:0000313" key="2">
    <source>
        <dbReference type="Proteomes" id="UP000312594"/>
    </source>
</evidence>
<organism evidence="1 2">
    <name type="scientific">Eggerthella lenta</name>
    <name type="common">Eubacterium lentum</name>
    <dbReference type="NCBI Taxonomy" id="84112"/>
    <lineage>
        <taxon>Bacteria</taxon>
        <taxon>Bacillati</taxon>
        <taxon>Actinomycetota</taxon>
        <taxon>Coriobacteriia</taxon>
        <taxon>Eggerthellales</taxon>
        <taxon>Eggerthellaceae</taxon>
        <taxon>Eggerthella</taxon>
    </lineage>
</organism>
<reference evidence="1 2" key="1">
    <citation type="journal article" date="2005" name="Appl. Environ. Microbiol.">
        <title>Intestinal bacterial communities that produce active estrogen-like compounds enterodiol and enterolactone in humans.</title>
        <authorList>
            <person name="Clavel T."/>
            <person name="Henderson G."/>
            <person name="Alpert C.A."/>
            <person name="Philippe C."/>
            <person name="Rigottier-Gois L."/>
            <person name="Dore J."/>
            <person name="Blaut M."/>
        </authorList>
    </citation>
    <scope>NUCLEOTIDE SEQUENCE [LARGE SCALE GENOMIC DNA]</scope>
    <source>
        <strain evidence="1 2">SECO-MT75m2</strain>
    </source>
</reference>
<proteinExistence type="predicted"/>
<comment type="caution">
    <text evidence="1">The sequence shown here is derived from an EMBL/GenBank/DDBJ whole genome shotgun (WGS) entry which is preliminary data.</text>
</comment>
<accession>A0A5C5BS70</accession>
<name>A0A5C5BS70_EGGLN</name>
<evidence type="ECO:0000313" key="1">
    <source>
        <dbReference type="EMBL" id="TNU89392.1"/>
    </source>
</evidence>
<dbReference type="RefSeq" id="WP_139912871.1">
    <property type="nucleotide sequence ID" value="NZ_VEVP01000029.1"/>
</dbReference>
<protein>
    <recommendedName>
        <fullName evidence="3">Holin</fullName>
    </recommendedName>
</protein>